<dbReference type="Pfam" id="PF01432">
    <property type="entry name" value="Peptidase_M3"/>
    <property type="match status" value="1"/>
</dbReference>
<comment type="function">
    <text evidence="7">Cleaves proteins, imported into the mitochondrion, to their mature size. While most mitochondrial precursor proteins are processed to the mature form in one step by mitochondrial processing peptidase (MPP), the sequential cleavage by MIP of an octapeptide after initial processing by MPP is a required step for a subgroup of nuclear-encoded precursor proteins destined for the matrix or the inner membrane.</text>
</comment>
<dbReference type="Gene3D" id="3.40.390.10">
    <property type="entry name" value="Collagenase (Catalytic Domain)"/>
    <property type="match status" value="1"/>
</dbReference>
<keyword evidence="2 8" id="KW-0645">Protease</keyword>
<dbReference type="InterPro" id="IPR045090">
    <property type="entry name" value="Pept_M3A_M3B"/>
</dbReference>
<dbReference type="SUPFAM" id="SSF55486">
    <property type="entry name" value="Metalloproteases ('zincins'), catalytic domain"/>
    <property type="match status" value="1"/>
</dbReference>
<accession>A0AAV5GKH5</accession>
<dbReference type="GO" id="GO:0004222">
    <property type="term" value="F:metalloendopeptidase activity"/>
    <property type="evidence" value="ECO:0007669"/>
    <property type="project" value="InterPro"/>
</dbReference>
<dbReference type="GO" id="GO:0005758">
    <property type="term" value="C:mitochondrial intermembrane space"/>
    <property type="evidence" value="ECO:0007669"/>
    <property type="project" value="TreeGrafter"/>
</dbReference>
<dbReference type="GO" id="GO:0006508">
    <property type="term" value="P:proteolysis"/>
    <property type="evidence" value="ECO:0007669"/>
    <property type="project" value="UniProtKB-KW"/>
</dbReference>
<proteinExistence type="inferred from homology"/>
<keyword evidence="6 8" id="KW-0482">Metalloprotease</keyword>
<gene>
    <name evidence="10" type="ORF">Rhopal_003430-T1</name>
</gene>
<evidence type="ECO:0000313" key="10">
    <source>
        <dbReference type="EMBL" id="GJN90419.1"/>
    </source>
</evidence>
<evidence type="ECO:0000256" key="5">
    <source>
        <dbReference type="ARBA" id="ARBA00022833"/>
    </source>
</evidence>
<keyword evidence="5 8" id="KW-0862">Zinc</keyword>
<evidence type="ECO:0000313" key="11">
    <source>
        <dbReference type="Proteomes" id="UP001342314"/>
    </source>
</evidence>
<evidence type="ECO:0000256" key="4">
    <source>
        <dbReference type="ARBA" id="ARBA00022801"/>
    </source>
</evidence>
<dbReference type="EMBL" id="BQKY01000006">
    <property type="protein sequence ID" value="GJN90419.1"/>
    <property type="molecule type" value="Genomic_DNA"/>
</dbReference>
<sequence length="704" mass="79424">MPAADPATYPQPPVRPPTWTSFTAESIERTVADSLAKSDAFLDSLVALAPADRTFDSVVRPLALHSGYADRDLEPALFLQYVSADKSLRDASVAADKRVNDWSLEALMRKDVYDALLDAQRHTRDHAVQLNPEEQRLLDRLILERTRNGLGLDGDKRKKYLELKKRITTLEIEFQKNCNEEAGFMLFTEEELDGVPEDVISGYPVVEENGVQKYKVTHKTPDIFPLYKSAHLPSTRRRANLSYEAKTLQNVPLLREMVSLRNEAARLLGYANHAAWVLEIKMAKTPDAVDAFLADLEHKLRPLGLAERERLLALKREEHERRGLPKSADDDHFFLWDYRYYDRLFVERELDLDEDAVKQYFPVAHVVPAVLGIYKDLLGVEIIPVPRTRDAGGETWHAEADMYAVWEGNRAGDEGAFLGYMHLDLFPRENKYGHAAVFPLLPSFVRDDGGREYPVVWAEVIRSMVANLAKPTPGSTPTMKHTDVVTFFHEMGHAYHGLLSKTQFAKFHGTAVARDFVEAPSQMLENWTWTPAELKRISSHSTTGAPLPDDLIAKLIQSRNINQGLFNLRQIFFAKYDMLLHAPAEGAPELSDDEMSRLWCELREKTSLVTIGDEIVGGQSGFAHIAGGYSAGYYGYLWSQVFSADMFESVFAKDPMDRAAGQRYRREILQPGGSRDEMDSLVAFLGRKPTNDAFLKHLLGGAAQ</sequence>
<dbReference type="Gene3D" id="1.10.1370.10">
    <property type="entry name" value="Neurolysin, domain 3"/>
    <property type="match status" value="1"/>
</dbReference>
<dbReference type="GO" id="GO:0046872">
    <property type="term" value="F:metal ion binding"/>
    <property type="evidence" value="ECO:0007669"/>
    <property type="project" value="UniProtKB-UniRule"/>
</dbReference>
<evidence type="ECO:0000256" key="7">
    <source>
        <dbReference type="ARBA" id="ARBA00025208"/>
    </source>
</evidence>
<evidence type="ECO:0000256" key="6">
    <source>
        <dbReference type="ARBA" id="ARBA00023049"/>
    </source>
</evidence>
<dbReference type="InterPro" id="IPR024080">
    <property type="entry name" value="Neurolysin/TOP_N"/>
</dbReference>
<evidence type="ECO:0000256" key="1">
    <source>
        <dbReference type="ARBA" id="ARBA00006040"/>
    </source>
</evidence>
<dbReference type="CDD" id="cd06455">
    <property type="entry name" value="M3A_TOP"/>
    <property type="match status" value="1"/>
</dbReference>
<evidence type="ECO:0000256" key="8">
    <source>
        <dbReference type="RuleBase" id="RU003435"/>
    </source>
</evidence>
<dbReference type="Proteomes" id="UP001342314">
    <property type="component" value="Unassembled WGS sequence"/>
</dbReference>
<dbReference type="AlphaFoldDB" id="A0AAV5GKH5"/>
<dbReference type="FunFam" id="3.40.390.10:FF:000074">
    <property type="entry name" value="Metalloprotease"/>
    <property type="match status" value="1"/>
</dbReference>
<protein>
    <recommendedName>
        <fullName evidence="9">Peptidase M3A/M3B catalytic domain-containing protein</fullName>
    </recommendedName>
</protein>
<comment type="caution">
    <text evidence="10">The sequence shown here is derived from an EMBL/GenBank/DDBJ whole genome shotgun (WGS) entry which is preliminary data.</text>
</comment>
<reference evidence="10 11" key="1">
    <citation type="submission" date="2021-12" db="EMBL/GenBank/DDBJ databases">
        <title>High titer production of polyol ester of fatty acids by Rhodotorula paludigena BS15 towards product separation-free biomass refinery.</title>
        <authorList>
            <person name="Mano J."/>
            <person name="Ono H."/>
            <person name="Tanaka T."/>
            <person name="Naito K."/>
            <person name="Sushida H."/>
            <person name="Ike M."/>
            <person name="Tokuyasu K."/>
            <person name="Kitaoka M."/>
        </authorList>
    </citation>
    <scope>NUCLEOTIDE SEQUENCE [LARGE SCALE GENOMIC DNA]</scope>
    <source>
        <strain evidence="10 11">BS15</strain>
    </source>
</reference>
<dbReference type="PANTHER" id="PTHR11804:SF84">
    <property type="entry name" value="SACCHAROLYSIN"/>
    <property type="match status" value="1"/>
</dbReference>
<evidence type="ECO:0000256" key="2">
    <source>
        <dbReference type="ARBA" id="ARBA00022670"/>
    </source>
</evidence>
<name>A0AAV5GKH5_9BASI</name>
<comment type="cofactor">
    <cofactor evidence="8">
        <name>Zn(2+)</name>
        <dbReference type="ChEBI" id="CHEBI:29105"/>
    </cofactor>
    <text evidence="8">Binds 1 zinc ion.</text>
</comment>
<dbReference type="InterPro" id="IPR024077">
    <property type="entry name" value="Neurolysin/TOP_dom2"/>
</dbReference>
<dbReference type="InterPro" id="IPR001567">
    <property type="entry name" value="Pept_M3A_M3B_dom"/>
</dbReference>
<dbReference type="Gene3D" id="1.20.1050.40">
    <property type="entry name" value="Endopeptidase. Chain P, domain 1"/>
    <property type="match status" value="1"/>
</dbReference>
<organism evidence="10 11">
    <name type="scientific">Rhodotorula paludigena</name>
    <dbReference type="NCBI Taxonomy" id="86838"/>
    <lineage>
        <taxon>Eukaryota</taxon>
        <taxon>Fungi</taxon>
        <taxon>Dikarya</taxon>
        <taxon>Basidiomycota</taxon>
        <taxon>Pucciniomycotina</taxon>
        <taxon>Microbotryomycetes</taxon>
        <taxon>Sporidiobolales</taxon>
        <taxon>Sporidiobolaceae</taxon>
        <taxon>Rhodotorula</taxon>
    </lineage>
</organism>
<dbReference type="InterPro" id="IPR024079">
    <property type="entry name" value="MetalloPept_cat_dom_sf"/>
</dbReference>
<keyword evidence="11" id="KW-1185">Reference proteome</keyword>
<evidence type="ECO:0000259" key="9">
    <source>
        <dbReference type="Pfam" id="PF01432"/>
    </source>
</evidence>
<keyword evidence="4 8" id="KW-0378">Hydrolase</keyword>
<feature type="domain" description="Peptidase M3A/M3B catalytic" evidence="9">
    <location>
        <begin position="228"/>
        <end position="698"/>
    </location>
</feature>
<dbReference type="PANTHER" id="PTHR11804">
    <property type="entry name" value="PROTEASE M3 THIMET OLIGOPEPTIDASE-RELATED"/>
    <property type="match status" value="1"/>
</dbReference>
<dbReference type="GO" id="GO:0006518">
    <property type="term" value="P:peptide metabolic process"/>
    <property type="evidence" value="ECO:0007669"/>
    <property type="project" value="TreeGrafter"/>
</dbReference>
<keyword evidence="3 8" id="KW-0479">Metal-binding</keyword>
<evidence type="ECO:0000256" key="3">
    <source>
        <dbReference type="ARBA" id="ARBA00022723"/>
    </source>
</evidence>
<comment type="similarity">
    <text evidence="1 8">Belongs to the peptidase M3 family.</text>
</comment>